<reference evidence="4 5" key="1">
    <citation type="submission" date="2020-08" db="EMBL/GenBank/DDBJ databases">
        <title>Genomic Encyclopedia of Archaeal and Bacterial Type Strains, Phase II (KMG-II): from individual species to whole genera.</title>
        <authorList>
            <person name="Goeker M."/>
        </authorList>
    </citation>
    <scope>NUCLEOTIDE SEQUENCE [LARGE SCALE GENOMIC DNA]</scope>
    <source>
        <strain evidence="4 5">DSM 23288</strain>
    </source>
</reference>
<gene>
    <name evidence="4" type="ORF">BDZ31_001660</name>
</gene>
<dbReference type="PANTHER" id="PTHR10937">
    <property type="entry name" value="GLUCOSAMINE--FRUCTOSE-6-PHOSPHATE AMINOTRANSFERASE, ISOMERIZING"/>
    <property type="match status" value="1"/>
</dbReference>
<dbReference type="CDD" id="cd05008">
    <property type="entry name" value="SIS_GlmS_GlmD_1"/>
    <property type="match status" value="1"/>
</dbReference>
<dbReference type="CDD" id="cd05009">
    <property type="entry name" value="SIS_GlmS_GlmD_2"/>
    <property type="match status" value="1"/>
</dbReference>
<dbReference type="PANTHER" id="PTHR10937:SF8">
    <property type="entry name" value="AMINOTRANSFERASE-RELATED"/>
    <property type="match status" value="1"/>
</dbReference>
<dbReference type="RefSeq" id="WP_343075538.1">
    <property type="nucleotide sequence ID" value="NZ_JACHNU010000001.1"/>
</dbReference>
<keyword evidence="4" id="KW-0808">Transferase</keyword>
<dbReference type="Gene3D" id="3.40.50.10490">
    <property type="entry name" value="Glucose-6-phosphate isomerase like protein, domain 1"/>
    <property type="match status" value="2"/>
</dbReference>
<dbReference type="InterPro" id="IPR035490">
    <property type="entry name" value="GlmS/FrlB_SIS"/>
</dbReference>
<feature type="compositionally biased region" description="Low complexity" evidence="2">
    <location>
        <begin position="325"/>
        <end position="343"/>
    </location>
</feature>
<dbReference type="EMBL" id="JACHNU010000001">
    <property type="protein sequence ID" value="MBB4662087.1"/>
    <property type="molecule type" value="Genomic_DNA"/>
</dbReference>
<dbReference type="GO" id="GO:0004360">
    <property type="term" value="F:glutamine-fructose-6-phosphate transaminase (isomerizing) activity"/>
    <property type="evidence" value="ECO:0007669"/>
    <property type="project" value="UniProtKB-EC"/>
</dbReference>
<evidence type="ECO:0000259" key="3">
    <source>
        <dbReference type="PROSITE" id="PS51464"/>
    </source>
</evidence>
<keyword evidence="1" id="KW-0677">Repeat</keyword>
<feature type="domain" description="SIS" evidence="3">
    <location>
        <begin position="60"/>
        <end position="200"/>
    </location>
</feature>
<dbReference type="Proteomes" id="UP000585272">
    <property type="component" value="Unassembled WGS sequence"/>
</dbReference>
<keyword evidence="4" id="KW-0032">Aminotransferase</keyword>
<keyword evidence="5" id="KW-1185">Reference proteome</keyword>
<dbReference type="SUPFAM" id="SSF53697">
    <property type="entry name" value="SIS domain"/>
    <property type="match status" value="1"/>
</dbReference>
<protein>
    <submittedName>
        <fullName evidence="4">Glucosamine--fructose-6-phosphate aminotransferase (Isomerizing)</fullName>
        <ecNumber evidence="4">2.6.1.16</ecNumber>
    </submittedName>
</protein>
<dbReference type="InterPro" id="IPR001347">
    <property type="entry name" value="SIS_dom"/>
</dbReference>
<dbReference type="InterPro" id="IPR046348">
    <property type="entry name" value="SIS_dom_sf"/>
</dbReference>
<dbReference type="GO" id="GO:1901135">
    <property type="term" value="P:carbohydrate derivative metabolic process"/>
    <property type="evidence" value="ECO:0007669"/>
    <property type="project" value="InterPro"/>
</dbReference>
<dbReference type="Pfam" id="PF01380">
    <property type="entry name" value="SIS"/>
    <property type="match status" value="1"/>
</dbReference>
<dbReference type="AlphaFoldDB" id="A0A840IAZ5"/>
<dbReference type="PROSITE" id="PS51464">
    <property type="entry name" value="SIS"/>
    <property type="match status" value="2"/>
</dbReference>
<dbReference type="GO" id="GO:0097367">
    <property type="term" value="F:carbohydrate derivative binding"/>
    <property type="evidence" value="ECO:0007669"/>
    <property type="project" value="InterPro"/>
</dbReference>
<comment type="caution">
    <text evidence="4">The sequence shown here is derived from an EMBL/GenBank/DDBJ whole genome shotgun (WGS) entry which is preliminary data.</text>
</comment>
<accession>A0A840IAZ5</accession>
<feature type="region of interest" description="Disordered" evidence="2">
    <location>
        <begin position="325"/>
        <end position="353"/>
    </location>
</feature>
<name>A0A840IAZ5_9ACTN</name>
<feature type="domain" description="SIS" evidence="3">
    <location>
        <begin position="225"/>
        <end position="382"/>
    </location>
</feature>
<sequence length="392" mass="38327">MSGAGSSAAGVGSASRAGGAAGAGSGDGAALGAAMAAEIAQTPAVVAAQLEGAAAWEGALRAALPAPLRGVALTARGSSDHAAAYGRYLLEPALGVPAWSTAPSLATRYDAGAALDGVLAIAVSQSGATPEIVTALERQAAGGATTVAIVNDRSSPLAQAADVVIPLGAGVERAVPATKTFTATLLAFALAAAAVDRSGRVPLDAAAVRAAVADCVADDAAVESIVPAFAAADVALHLGRGPLLSVAYEAALKLIETTGTAQLAWSTVDVRHGPMALATPQRPVLLQHAAGPVSADAAEIAAILAERGVPVHVVGDALPLLSGRARSAGDGPGASDAAPPVASRTPVPGDLPEHLRPLVHAVRLQQLSLAVARARGIDPDQPVGLSKVTPTS</sequence>
<evidence type="ECO:0000313" key="4">
    <source>
        <dbReference type="EMBL" id="MBB4662087.1"/>
    </source>
</evidence>
<evidence type="ECO:0000256" key="2">
    <source>
        <dbReference type="SAM" id="MobiDB-lite"/>
    </source>
</evidence>
<dbReference type="InterPro" id="IPR035466">
    <property type="entry name" value="GlmS/AgaS_SIS"/>
</dbReference>
<evidence type="ECO:0000256" key="1">
    <source>
        <dbReference type="ARBA" id="ARBA00022737"/>
    </source>
</evidence>
<dbReference type="EC" id="2.6.1.16" evidence="4"/>
<proteinExistence type="predicted"/>
<organism evidence="4 5">
    <name type="scientific">Conexibacter arvalis</name>
    <dbReference type="NCBI Taxonomy" id="912552"/>
    <lineage>
        <taxon>Bacteria</taxon>
        <taxon>Bacillati</taxon>
        <taxon>Actinomycetota</taxon>
        <taxon>Thermoleophilia</taxon>
        <taxon>Solirubrobacterales</taxon>
        <taxon>Conexibacteraceae</taxon>
        <taxon>Conexibacter</taxon>
    </lineage>
</organism>
<evidence type="ECO:0000313" key="5">
    <source>
        <dbReference type="Proteomes" id="UP000585272"/>
    </source>
</evidence>